<evidence type="ECO:0000313" key="2">
    <source>
        <dbReference type="EMBL" id="NYG57232.1"/>
    </source>
</evidence>
<dbReference type="EMBL" id="JACCAA010000001">
    <property type="protein sequence ID" value="NYG57232.1"/>
    <property type="molecule type" value="Genomic_DNA"/>
</dbReference>
<name>A0A7Y9RV76_9ACTN</name>
<dbReference type="RefSeq" id="WP_179500537.1">
    <property type="nucleotide sequence ID" value="NZ_JACCAA010000001.1"/>
</dbReference>
<comment type="caution">
    <text evidence="2">The sequence shown here is derived from an EMBL/GenBank/DDBJ whole genome shotgun (WGS) entry which is preliminary data.</text>
</comment>
<sequence length="147" mass="15868">MNTLRGLLIILVLALCATGCRPSEPSPADWRQKAGQSLEDVASELATAQLTLEAQGDAKLLAKTGVVLLVDAEESAGTTVESFTALQPPKGFERRHTEVSDVLEHASGLLADVRAARVREDEASYGALSRRLARERSTLTKLEEEVR</sequence>
<feature type="chain" id="PRO_5038950513" description="DUF4349 domain-containing protein" evidence="1">
    <location>
        <begin position="23"/>
        <end position="147"/>
    </location>
</feature>
<dbReference type="AlphaFoldDB" id="A0A7Y9RV76"/>
<evidence type="ECO:0000313" key="3">
    <source>
        <dbReference type="Proteomes" id="UP000540656"/>
    </source>
</evidence>
<feature type="signal peptide" evidence="1">
    <location>
        <begin position="1"/>
        <end position="22"/>
    </location>
</feature>
<accession>A0A7Y9RV76</accession>
<gene>
    <name evidence="2" type="ORF">BJ980_000155</name>
</gene>
<organism evidence="2 3">
    <name type="scientific">Nocardioides daedukensis</name>
    <dbReference type="NCBI Taxonomy" id="634462"/>
    <lineage>
        <taxon>Bacteria</taxon>
        <taxon>Bacillati</taxon>
        <taxon>Actinomycetota</taxon>
        <taxon>Actinomycetes</taxon>
        <taxon>Propionibacteriales</taxon>
        <taxon>Nocardioidaceae</taxon>
        <taxon>Nocardioides</taxon>
    </lineage>
</organism>
<evidence type="ECO:0008006" key="4">
    <source>
        <dbReference type="Google" id="ProtNLM"/>
    </source>
</evidence>
<reference evidence="2 3" key="1">
    <citation type="submission" date="2020-07" db="EMBL/GenBank/DDBJ databases">
        <title>Sequencing the genomes of 1000 actinobacteria strains.</title>
        <authorList>
            <person name="Klenk H.-P."/>
        </authorList>
    </citation>
    <scope>NUCLEOTIDE SEQUENCE [LARGE SCALE GENOMIC DNA]</scope>
    <source>
        <strain evidence="2 3">DSM 23819</strain>
    </source>
</reference>
<proteinExistence type="predicted"/>
<evidence type="ECO:0000256" key="1">
    <source>
        <dbReference type="SAM" id="SignalP"/>
    </source>
</evidence>
<dbReference type="Proteomes" id="UP000540656">
    <property type="component" value="Unassembled WGS sequence"/>
</dbReference>
<protein>
    <recommendedName>
        <fullName evidence="4">DUF4349 domain-containing protein</fullName>
    </recommendedName>
</protein>
<keyword evidence="3" id="KW-1185">Reference proteome</keyword>
<keyword evidence="1" id="KW-0732">Signal</keyword>